<feature type="region of interest" description="Disordered" evidence="1">
    <location>
        <begin position="232"/>
        <end position="259"/>
    </location>
</feature>
<dbReference type="AlphaFoldDB" id="A0AA88NZD0"/>
<evidence type="ECO:0000313" key="3">
    <source>
        <dbReference type="Proteomes" id="UP001187343"/>
    </source>
</evidence>
<reference evidence="2" key="1">
    <citation type="submission" date="2023-08" db="EMBL/GenBank/DDBJ databases">
        <title>Chromosome-level Genome Assembly of mud carp (Cirrhinus molitorella).</title>
        <authorList>
            <person name="Liu H."/>
        </authorList>
    </citation>
    <scope>NUCLEOTIDE SEQUENCE</scope>
    <source>
        <strain evidence="2">Prfri</strain>
        <tissue evidence="2">Muscle</tissue>
    </source>
</reference>
<organism evidence="2 3">
    <name type="scientific">Cirrhinus molitorella</name>
    <name type="common">mud carp</name>
    <dbReference type="NCBI Taxonomy" id="172907"/>
    <lineage>
        <taxon>Eukaryota</taxon>
        <taxon>Metazoa</taxon>
        <taxon>Chordata</taxon>
        <taxon>Craniata</taxon>
        <taxon>Vertebrata</taxon>
        <taxon>Euteleostomi</taxon>
        <taxon>Actinopterygii</taxon>
        <taxon>Neopterygii</taxon>
        <taxon>Teleostei</taxon>
        <taxon>Ostariophysi</taxon>
        <taxon>Cypriniformes</taxon>
        <taxon>Cyprinidae</taxon>
        <taxon>Labeoninae</taxon>
        <taxon>Labeonini</taxon>
        <taxon>Cirrhinus</taxon>
    </lineage>
</organism>
<keyword evidence="3" id="KW-1185">Reference proteome</keyword>
<evidence type="ECO:0000313" key="2">
    <source>
        <dbReference type="EMBL" id="KAK2867113.1"/>
    </source>
</evidence>
<comment type="caution">
    <text evidence="2">The sequence shown here is derived from an EMBL/GenBank/DDBJ whole genome shotgun (WGS) entry which is preliminary data.</text>
</comment>
<protein>
    <submittedName>
        <fullName evidence="2">Uncharacterized protein</fullName>
    </submittedName>
</protein>
<gene>
    <name evidence="2" type="ORF">Q8A67_025230</name>
</gene>
<name>A0AA88NZD0_9TELE</name>
<evidence type="ECO:0000256" key="1">
    <source>
        <dbReference type="SAM" id="MobiDB-lite"/>
    </source>
</evidence>
<dbReference type="EMBL" id="JAUYZG010000025">
    <property type="protein sequence ID" value="KAK2867113.1"/>
    <property type="molecule type" value="Genomic_DNA"/>
</dbReference>
<sequence length="303" mass="31452">MCASPPIPRKPGSRTGIKDQLVQGSGLVWCFEDGAGGDLVVLKPGCRAGVMGREQTSHRDAGVLVELDGSGMGGVCVCFSANVPEVSPHGGAHSLKSVKFSGVSGIAGLSSPDGKMFLNGAANTVKRVLGSEGACQSSLIEPRVESLADSAINAALGIDSAISQLSLNERVAENEAAAERGEKGRIIARAGITFRLARVHCVGTLILLRHLSRLINTTSASEAVITIPLAPHKARQQGPGGTERSCKKQPATLKVTGGGGEERIPLRSAEYLAGFLITVIFHTSQESELMKSDTLLPAVPDEA</sequence>
<dbReference type="Proteomes" id="UP001187343">
    <property type="component" value="Unassembled WGS sequence"/>
</dbReference>
<accession>A0AA88NZD0</accession>
<proteinExistence type="predicted"/>